<dbReference type="GO" id="GO:0006302">
    <property type="term" value="P:double-strand break repair"/>
    <property type="evidence" value="ECO:0007669"/>
    <property type="project" value="UniProtKB-ARBA"/>
</dbReference>
<organism evidence="4">
    <name type="scientific">marine sediment metagenome</name>
    <dbReference type="NCBI Taxonomy" id="412755"/>
    <lineage>
        <taxon>unclassified sequences</taxon>
        <taxon>metagenomes</taxon>
        <taxon>ecological metagenomes</taxon>
    </lineage>
</organism>
<evidence type="ECO:0000256" key="3">
    <source>
        <dbReference type="ARBA" id="ARBA00023204"/>
    </source>
</evidence>
<comment type="caution">
    <text evidence="4">The sequence shown here is derived from an EMBL/GenBank/DDBJ whole genome shotgun (WGS) entry which is preliminary data.</text>
</comment>
<reference evidence="4" key="1">
    <citation type="journal article" date="2015" name="Nature">
        <title>Complex archaea that bridge the gap between prokaryotes and eukaryotes.</title>
        <authorList>
            <person name="Spang A."/>
            <person name="Saw J.H."/>
            <person name="Jorgensen S.L."/>
            <person name="Zaremba-Niedzwiedzka K."/>
            <person name="Martijn J."/>
            <person name="Lind A.E."/>
            <person name="van Eijk R."/>
            <person name="Schleper C."/>
            <person name="Guy L."/>
            <person name="Ettema T.J."/>
        </authorList>
    </citation>
    <scope>NUCLEOTIDE SEQUENCE</scope>
</reference>
<keyword evidence="3" id="KW-0234">DNA repair</keyword>
<dbReference type="AlphaFoldDB" id="A0A0F8WP66"/>
<dbReference type="GO" id="GO:0006310">
    <property type="term" value="P:DNA recombination"/>
    <property type="evidence" value="ECO:0007669"/>
    <property type="project" value="UniProtKB-ARBA"/>
</dbReference>
<name>A0A0F8WP66_9ZZZZ</name>
<dbReference type="Pfam" id="PF04098">
    <property type="entry name" value="Rad52_Rad22"/>
    <property type="match status" value="1"/>
</dbReference>
<dbReference type="Gene3D" id="3.30.390.80">
    <property type="entry name" value="DNA repair protein Rad52/59/22"/>
    <property type="match status" value="1"/>
</dbReference>
<dbReference type="InterPro" id="IPR041247">
    <property type="entry name" value="Rad52_fam"/>
</dbReference>
<keyword evidence="2" id="KW-0227">DNA damage</keyword>
<evidence type="ECO:0000313" key="4">
    <source>
        <dbReference type="EMBL" id="KKK58448.1"/>
    </source>
</evidence>
<accession>A0A0F8WP66</accession>
<sequence length="251" mass="27203">ADDQGLLVPALATDHPAAAKMMRALRRKTPKALIKTRPGPGGMRFSYVHWSWIVQRLNEVFGPTWGREVTSIDRIDLPDLPPRHDRDCGGKRGNCKVGHRPRKRIEVITRVRITTQWGNKDATGGHTYFPDNAEQGYADAEQAAISKGMKRAASLLGIALDLYTDLPDDTAVEADFALQDAQAAWRSELGAAGLTEKASVSLLSEKMAGDAGALTAINELLDATGEEGAAAYRKLIETLRETVEEVGSAKA</sequence>
<protein>
    <recommendedName>
        <fullName evidence="5">Rad52/22 double-strand break repair protein</fullName>
    </recommendedName>
</protein>
<gene>
    <name evidence="4" type="ORF">LCGC14_3044330</name>
</gene>
<dbReference type="SUPFAM" id="SSF54768">
    <property type="entry name" value="dsRNA-binding domain-like"/>
    <property type="match status" value="1"/>
</dbReference>
<feature type="non-terminal residue" evidence="4">
    <location>
        <position position="1"/>
    </location>
</feature>
<comment type="similarity">
    <text evidence="1">Belongs to the RAD52 family.</text>
</comment>
<evidence type="ECO:0000256" key="1">
    <source>
        <dbReference type="ARBA" id="ARBA00006638"/>
    </source>
</evidence>
<evidence type="ECO:0008006" key="5">
    <source>
        <dbReference type="Google" id="ProtNLM"/>
    </source>
</evidence>
<proteinExistence type="inferred from homology"/>
<dbReference type="InterPro" id="IPR042525">
    <property type="entry name" value="Rad52_Rad59_Rad22_sf"/>
</dbReference>
<dbReference type="EMBL" id="LAZR01063977">
    <property type="protein sequence ID" value="KKK58448.1"/>
    <property type="molecule type" value="Genomic_DNA"/>
</dbReference>
<evidence type="ECO:0000256" key="2">
    <source>
        <dbReference type="ARBA" id="ARBA00022763"/>
    </source>
</evidence>